<dbReference type="NCBIfam" id="TIGR00082">
    <property type="entry name" value="rbfA"/>
    <property type="match status" value="1"/>
</dbReference>
<dbReference type="InterPro" id="IPR023799">
    <property type="entry name" value="RbfA_dom_sf"/>
</dbReference>
<evidence type="ECO:0000313" key="1">
    <source>
        <dbReference type="EMBL" id="GAG56242.1"/>
    </source>
</evidence>
<dbReference type="GO" id="GO:0006364">
    <property type="term" value="P:rRNA processing"/>
    <property type="evidence" value="ECO:0007669"/>
    <property type="project" value="InterPro"/>
</dbReference>
<organism evidence="1">
    <name type="scientific">marine sediment metagenome</name>
    <dbReference type="NCBI Taxonomy" id="412755"/>
    <lineage>
        <taxon>unclassified sequences</taxon>
        <taxon>metagenomes</taxon>
        <taxon>ecological metagenomes</taxon>
    </lineage>
</organism>
<dbReference type="Gene3D" id="3.30.300.20">
    <property type="match status" value="1"/>
</dbReference>
<dbReference type="PROSITE" id="PS01319">
    <property type="entry name" value="RBFA"/>
    <property type="match status" value="1"/>
</dbReference>
<dbReference type="PANTHER" id="PTHR33515">
    <property type="entry name" value="RIBOSOME-BINDING FACTOR A, CHLOROPLASTIC-RELATED"/>
    <property type="match status" value="1"/>
</dbReference>
<dbReference type="InterPro" id="IPR000238">
    <property type="entry name" value="RbfA"/>
</dbReference>
<dbReference type="InterPro" id="IPR015946">
    <property type="entry name" value="KH_dom-like_a/b"/>
</dbReference>
<dbReference type="HAMAP" id="MF_00003">
    <property type="entry name" value="RbfA"/>
    <property type="match status" value="1"/>
</dbReference>
<reference evidence="1" key="1">
    <citation type="journal article" date="2014" name="Front. Microbiol.">
        <title>High frequency of phylogenetically diverse reductive dehalogenase-homologous genes in deep subseafloor sedimentary metagenomes.</title>
        <authorList>
            <person name="Kawai M."/>
            <person name="Futagami T."/>
            <person name="Toyoda A."/>
            <person name="Takaki Y."/>
            <person name="Nishi S."/>
            <person name="Hori S."/>
            <person name="Arai W."/>
            <person name="Tsubouchi T."/>
            <person name="Morono Y."/>
            <person name="Uchiyama I."/>
            <person name="Ito T."/>
            <person name="Fujiyama A."/>
            <person name="Inagaki F."/>
            <person name="Takami H."/>
        </authorList>
    </citation>
    <scope>NUCLEOTIDE SEQUENCE</scope>
    <source>
        <strain evidence="1">Expedition CK06-06</strain>
    </source>
</reference>
<sequence length="128" mass="15169">MSLSKRSEQLEKSLKREINNIIYRKINDPRIKFVTITRIKVSPDLKYADIFVTIFNDEVNQKKALKGLKSATKFIRGELGKDLKLRYVPNIEFKIDEDLKHQYKLLKIITEARNQQLNSKKDKNNEKF</sequence>
<dbReference type="GO" id="GO:0043024">
    <property type="term" value="F:ribosomal small subunit binding"/>
    <property type="evidence" value="ECO:0007669"/>
    <property type="project" value="TreeGrafter"/>
</dbReference>
<comment type="caution">
    <text evidence="1">The sequence shown here is derived from an EMBL/GenBank/DDBJ whole genome shotgun (WGS) entry which is preliminary data.</text>
</comment>
<dbReference type="EMBL" id="BART01000780">
    <property type="protein sequence ID" value="GAG56242.1"/>
    <property type="molecule type" value="Genomic_DNA"/>
</dbReference>
<dbReference type="AlphaFoldDB" id="X0ZDG6"/>
<evidence type="ECO:0008006" key="2">
    <source>
        <dbReference type="Google" id="ProtNLM"/>
    </source>
</evidence>
<dbReference type="PANTHER" id="PTHR33515:SF1">
    <property type="entry name" value="RIBOSOME-BINDING FACTOR A, CHLOROPLASTIC-RELATED"/>
    <property type="match status" value="1"/>
</dbReference>
<gene>
    <name evidence="1" type="ORF">S01H4_03244</name>
</gene>
<dbReference type="Pfam" id="PF02033">
    <property type="entry name" value="RBFA"/>
    <property type="match status" value="1"/>
</dbReference>
<accession>X0ZDG6</accession>
<dbReference type="GO" id="GO:0005829">
    <property type="term" value="C:cytosol"/>
    <property type="evidence" value="ECO:0007669"/>
    <property type="project" value="TreeGrafter"/>
</dbReference>
<name>X0ZDG6_9ZZZZ</name>
<protein>
    <recommendedName>
        <fullName evidence="2">Ribosome-binding factor A</fullName>
    </recommendedName>
</protein>
<dbReference type="InterPro" id="IPR020053">
    <property type="entry name" value="Ribosome-bd_factorA_CS"/>
</dbReference>
<proteinExistence type="inferred from homology"/>
<dbReference type="SUPFAM" id="SSF89919">
    <property type="entry name" value="Ribosome-binding factor A, RbfA"/>
    <property type="match status" value="1"/>
</dbReference>